<dbReference type="EMBL" id="JABAIL010000012">
    <property type="protein sequence ID" value="NLR94471.1"/>
    <property type="molecule type" value="Genomic_DNA"/>
</dbReference>
<dbReference type="PANTHER" id="PTHR30055">
    <property type="entry name" value="HTH-TYPE TRANSCRIPTIONAL REGULATOR RUTR"/>
    <property type="match status" value="1"/>
</dbReference>
<dbReference type="SUPFAM" id="SSF46689">
    <property type="entry name" value="Homeodomain-like"/>
    <property type="match status" value="1"/>
</dbReference>
<dbReference type="AlphaFoldDB" id="A0A7X8XYS3"/>
<dbReference type="Gene3D" id="1.10.357.10">
    <property type="entry name" value="Tetracycline Repressor, domain 2"/>
    <property type="match status" value="1"/>
</dbReference>
<feature type="domain" description="HTH tetR-type" evidence="3">
    <location>
        <begin position="1"/>
        <end position="61"/>
    </location>
</feature>
<dbReference type="RefSeq" id="WP_168885179.1">
    <property type="nucleotide sequence ID" value="NZ_JABAIL010000012.1"/>
</dbReference>
<evidence type="ECO:0000256" key="1">
    <source>
        <dbReference type="ARBA" id="ARBA00023125"/>
    </source>
</evidence>
<gene>
    <name evidence="4" type="ORF">HGP29_24920</name>
</gene>
<comment type="caution">
    <text evidence="4">The sequence shown here is derived from an EMBL/GenBank/DDBJ whole genome shotgun (WGS) entry which is preliminary data.</text>
</comment>
<dbReference type="InterPro" id="IPR009057">
    <property type="entry name" value="Homeodomain-like_sf"/>
</dbReference>
<dbReference type="InterPro" id="IPR050109">
    <property type="entry name" value="HTH-type_TetR-like_transc_reg"/>
</dbReference>
<organism evidence="4 5">
    <name type="scientific">Flammeovirga agarivorans</name>
    <dbReference type="NCBI Taxonomy" id="2726742"/>
    <lineage>
        <taxon>Bacteria</taxon>
        <taxon>Pseudomonadati</taxon>
        <taxon>Bacteroidota</taxon>
        <taxon>Cytophagia</taxon>
        <taxon>Cytophagales</taxon>
        <taxon>Flammeovirgaceae</taxon>
        <taxon>Flammeovirga</taxon>
    </lineage>
</organism>
<evidence type="ECO:0000313" key="5">
    <source>
        <dbReference type="Proteomes" id="UP000585050"/>
    </source>
</evidence>
<keyword evidence="5" id="KW-1185">Reference proteome</keyword>
<evidence type="ECO:0000256" key="2">
    <source>
        <dbReference type="PROSITE-ProRule" id="PRU00335"/>
    </source>
</evidence>
<evidence type="ECO:0000313" key="4">
    <source>
        <dbReference type="EMBL" id="NLR94471.1"/>
    </source>
</evidence>
<feature type="DNA-binding region" description="H-T-H motif" evidence="2">
    <location>
        <begin position="24"/>
        <end position="43"/>
    </location>
</feature>
<dbReference type="PRINTS" id="PR00455">
    <property type="entry name" value="HTHTETR"/>
</dbReference>
<proteinExistence type="predicted"/>
<dbReference type="Proteomes" id="UP000585050">
    <property type="component" value="Unassembled WGS sequence"/>
</dbReference>
<evidence type="ECO:0000259" key="3">
    <source>
        <dbReference type="PROSITE" id="PS50977"/>
    </source>
</evidence>
<accession>A0A7X8XYS3</accession>
<name>A0A7X8XYS3_9BACT</name>
<keyword evidence="1 2" id="KW-0238">DNA-binding</keyword>
<dbReference type="GO" id="GO:0003677">
    <property type="term" value="F:DNA binding"/>
    <property type="evidence" value="ECO:0007669"/>
    <property type="project" value="UniProtKB-UniRule"/>
</dbReference>
<protein>
    <submittedName>
        <fullName evidence="4">TetR/AcrR family transcriptional regulator</fullName>
    </submittedName>
</protein>
<dbReference type="InterPro" id="IPR001647">
    <property type="entry name" value="HTH_TetR"/>
</dbReference>
<reference evidence="4 5" key="1">
    <citation type="submission" date="2020-04" db="EMBL/GenBank/DDBJ databases">
        <title>Flammeovirga sp. SR4, a novel species isolated from seawater.</title>
        <authorList>
            <person name="Wang X."/>
        </authorList>
    </citation>
    <scope>NUCLEOTIDE SEQUENCE [LARGE SCALE GENOMIC DNA]</scope>
    <source>
        <strain evidence="4 5">SR4</strain>
    </source>
</reference>
<dbReference type="PROSITE" id="PS50977">
    <property type="entry name" value="HTH_TETR_2"/>
    <property type="match status" value="1"/>
</dbReference>
<sequence length="186" mass="21952">MDKKEQIIDVAKSLFSEKGFDKTPVAEICEKAKVSHGLLFHHFKNKNGLLRAIFEKTTNQVVEMNKSLDRTLRPIERLNILIDQAFDSMVHDKLSFRLYLNIMFQPSTRLVLADLIQERFSVLLEQTKYFFEELPAEKQTLYSYQFISELDGIGMNYIYSFEGYPLREIKAEFKKRYNAYIEENTL</sequence>
<dbReference type="Pfam" id="PF00440">
    <property type="entry name" value="TetR_N"/>
    <property type="match status" value="1"/>
</dbReference>